<dbReference type="EMBL" id="KZ155771">
    <property type="protein sequence ID" value="OUS49496.1"/>
    <property type="molecule type" value="Genomic_DNA"/>
</dbReference>
<keyword evidence="2" id="KW-0067">ATP-binding</keyword>
<gene>
    <name evidence="6" type="ORF">BE221DRAFT_66042</name>
</gene>
<feature type="domain" description="Kinesin motor" evidence="5">
    <location>
        <begin position="159"/>
        <end position="477"/>
    </location>
</feature>
<name>A0A1Y5IIW5_OSTTA</name>
<feature type="binding site" evidence="2">
    <location>
        <begin position="235"/>
        <end position="242"/>
    </location>
    <ligand>
        <name>ATP</name>
        <dbReference type="ChEBI" id="CHEBI:30616"/>
    </ligand>
</feature>
<dbReference type="SMART" id="SM00129">
    <property type="entry name" value="KISc"/>
    <property type="match status" value="1"/>
</dbReference>
<keyword evidence="6" id="KW-0378">Hydrolase</keyword>
<dbReference type="GO" id="GO:0007018">
    <property type="term" value="P:microtubule-based movement"/>
    <property type="evidence" value="ECO:0007669"/>
    <property type="project" value="InterPro"/>
</dbReference>
<dbReference type="eggNOG" id="KOG0239">
    <property type="taxonomic scope" value="Eukaryota"/>
</dbReference>
<dbReference type="PRINTS" id="PR00380">
    <property type="entry name" value="KINESINHEAVY"/>
</dbReference>
<dbReference type="FunFam" id="3.40.850.10:FF:000113">
    <property type="entry name" value="Kinesin-like protein"/>
    <property type="match status" value="1"/>
</dbReference>
<evidence type="ECO:0000256" key="1">
    <source>
        <dbReference type="ARBA" id="ARBA00023175"/>
    </source>
</evidence>
<feature type="region of interest" description="Disordered" evidence="4">
    <location>
        <begin position="482"/>
        <end position="530"/>
    </location>
</feature>
<keyword evidence="2" id="KW-0547">Nucleotide-binding</keyword>
<keyword evidence="3" id="KW-0175">Coiled coil</keyword>
<dbReference type="PANTHER" id="PTHR47972">
    <property type="entry name" value="KINESIN-LIKE PROTEIN KLP-3"/>
    <property type="match status" value="1"/>
</dbReference>
<dbReference type="Pfam" id="PF00225">
    <property type="entry name" value="Kinesin"/>
    <property type="match status" value="1"/>
</dbReference>
<feature type="coiled-coil region" evidence="3">
    <location>
        <begin position="1"/>
        <end position="159"/>
    </location>
</feature>
<dbReference type="Gene3D" id="3.40.850.10">
    <property type="entry name" value="Kinesin motor domain"/>
    <property type="match status" value="1"/>
</dbReference>
<protein>
    <submittedName>
        <fullName evidence="6">P-loop containing nucleoside triphosphate hydrolase protein</fullName>
    </submittedName>
</protein>
<dbReference type="GO" id="GO:0008017">
    <property type="term" value="F:microtubule binding"/>
    <property type="evidence" value="ECO:0007669"/>
    <property type="project" value="InterPro"/>
</dbReference>
<organism evidence="6">
    <name type="scientific">Ostreococcus tauri</name>
    <name type="common">Marine green alga</name>
    <dbReference type="NCBI Taxonomy" id="70448"/>
    <lineage>
        <taxon>Eukaryota</taxon>
        <taxon>Viridiplantae</taxon>
        <taxon>Chlorophyta</taxon>
        <taxon>Mamiellophyceae</taxon>
        <taxon>Mamiellales</taxon>
        <taxon>Bathycoccaceae</taxon>
        <taxon>Ostreococcus</taxon>
    </lineage>
</organism>
<comment type="similarity">
    <text evidence="2">Belongs to the TRAFAC class myosin-kinesin ATPase superfamily. Kinesin family.</text>
</comment>
<reference evidence="6" key="1">
    <citation type="submission" date="2017-04" db="EMBL/GenBank/DDBJ databases">
        <title>Population genomics of picophytoplankton unveils novel chromosome hypervariability.</title>
        <authorList>
            <consortium name="DOE Joint Genome Institute"/>
            <person name="Blanc-Mathieu R."/>
            <person name="Krasovec M."/>
            <person name="Hebrard M."/>
            <person name="Yau S."/>
            <person name="Desgranges E."/>
            <person name="Martin J."/>
            <person name="Schackwitz W."/>
            <person name="Kuo A."/>
            <person name="Salin G."/>
            <person name="Donnadieu C."/>
            <person name="Desdevises Y."/>
            <person name="Sanchez-Ferandin S."/>
            <person name="Moreau H."/>
            <person name="Rivals E."/>
            <person name="Grigoriev I.V."/>
            <person name="Grimsley N."/>
            <person name="Eyre-Walker A."/>
            <person name="Piganeau G."/>
        </authorList>
    </citation>
    <scope>NUCLEOTIDE SEQUENCE [LARGE SCALE GENOMIC DNA]</scope>
    <source>
        <strain evidence="6">RCC 1115</strain>
    </source>
</reference>
<dbReference type="SUPFAM" id="SSF52540">
    <property type="entry name" value="P-loop containing nucleoside triphosphate hydrolases"/>
    <property type="match status" value="1"/>
</dbReference>
<dbReference type="InterPro" id="IPR001752">
    <property type="entry name" value="Kinesin_motor_dom"/>
</dbReference>
<dbReference type="InterPro" id="IPR027417">
    <property type="entry name" value="P-loop_NTPase"/>
</dbReference>
<evidence type="ECO:0000259" key="5">
    <source>
        <dbReference type="PROSITE" id="PS50067"/>
    </source>
</evidence>
<dbReference type="Proteomes" id="UP000195557">
    <property type="component" value="Unassembled WGS sequence"/>
</dbReference>
<dbReference type="GO" id="GO:0003777">
    <property type="term" value="F:microtubule motor activity"/>
    <property type="evidence" value="ECO:0007669"/>
    <property type="project" value="InterPro"/>
</dbReference>
<dbReference type="AlphaFoldDB" id="A0A1Y5IIW5"/>
<keyword evidence="1 2" id="KW-0505">Motor protein</keyword>
<evidence type="ECO:0000256" key="2">
    <source>
        <dbReference type="PROSITE-ProRule" id="PRU00283"/>
    </source>
</evidence>
<dbReference type="InterPro" id="IPR027640">
    <property type="entry name" value="Kinesin-like_fam"/>
</dbReference>
<evidence type="ECO:0000256" key="4">
    <source>
        <dbReference type="SAM" id="MobiDB-lite"/>
    </source>
</evidence>
<sequence length="530" mass="58609">MEAAQERLKASEEAVNGHEARIAGVVAQLESEQKEVERLEKQLKESTSVHKTTLESLTTAQKALERERTELLSELNALKEADSLRKNKEGNEQNKALEARLLEQTREVDNARRILKESEELRLQLEERQARIQELEHQALEAESQRRALHNQIQELRGNVRVFCRVRPTENEPAVKCAPDGSSLNLTRADGKENAAFEFDRVFDPSSKQDEIFEEVSQLVQSALDGYKVCLFSYGQTGSGKTHTMLGEGNGDMQGIIPRSVAKIVEASEKNAHKGWKYTMHASYVEIYNEQVRDLLKPGSSHSDKHSIVHKNGVTEVSGVQREHIDSVESAAALVRRASAARVVEATNMNAQSSRSHTIFMLYIVGEHASSGSEMTGCLNLVDLAGSERVGRSGAEGKRLKEACAINKSLSSLGDVFSALAAKQAHVPYRNSKLTYLLQPCLGGDGKTLMFVNINPETASAEETMCSLKFAAQVNAVQLGDGKGAQRRITTKMSAKSEDAADEKKEKPRKEKESGERKRKAISSSEPRKK</sequence>
<feature type="compositionally biased region" description="Basic and acidic residues" evidence="4">
    <location>
        <begin position="495"/>
        <end position="516"/>
    </location>
</feature>
<dbReference type="GO" id="GO:0005524">
    <property type="term" value="F:ATP binding"/>
    <property type="evidence" value="ECO:0007669"/>
    <property type="project" value="UniProtKB-UniRule"/>
</dbReference>
<dbReference type="GO" id="GO:0016787">
    <property type="term" value="F:hydrolase activity"/>
    <property type="evidence" value="ECO:0007669"/>
    <property type="project" value="UniProtKB-KW"/>
</dbReference>
<dbReference type="InterPro" id="IPR036961">
    <property type="entry name" value="Kinesin_motor_dom_sf"/>
</dbReference>
<dbReference type="PROSITE" id="PS50067">
    <property type="entry name" value="KINESIN_MOTOR_2"/>
    <property type="match status" value="1"/>
</dbReference>
<evidence type="ECO:0000313" key="6">
    <source>
        <dbReference type="EMBL" id="OUS49496.1"/>
    </source>
</evidence>
<evidence type="ECO:0000256" key="3">
    <source>
        <dbReference type="SAM" id="Coils"/>
    </source>
</evidence>
<accession>A0A1Y5IIW5</accession>
<proteinExistence type="inferred from homology"/>